<evidence type="ECO:0000256" key="8">
    <source>
        <dbReference type="ARBA" id="ARBA00023136"/>
    </source>
</evidence>
<keyword evidence="6 14" id="KW-1133">Transmembrane helix</keyword>
<comment type="subcellular location">
    <subcellularLocation>
        <location evidence="1 13">Membrane</location>
        <topology evidence="1 13">Multi-pass membrane protein</topology>
    </subcellularLocation>
</comment>
<evidence type="ECO:0000256" key="1">
    <source>
        <dbReference type="ARBA" id="ARBA00004141"/>
    </source>
</evidence>
<feature type="transmembrane region" description="Helical" evidence="14">
    <location>
        <begin position="84"/>
        <end position="109"/>
    </location>
</feature>
<evidence type="ECO:0000256" key="7">
    <source>
        <dbReference type="ARBA" id="ARBA00023040"/>
    </source>
</evidence>
<evidence type="ECO:0000256" key="10">
    <source>
        <dbReference type="ARBA" id="ARBA00023180"/>
    </source>
</evidence>
<feature type="transmembrane region" description="Helical" evidence="14">
    <location>
        <begin position="12"/>
        <end position="36"/>
    </location>
</feature>
<dbReference type="PANTHER" id="PTHR11394">
    <property type="entry name" value="TASTE RECEPTOR TYPE 2"/>
    <property type="match status" value="1"/>
</dbReference>
<sequence length="309" mass="35711">MGGVAQSTFTTILSVEFIMGFLGNGFIALVNCMDWVKRRKMSSVDRILTALAISRIGFIWVVLLDWWVSVLFPTLWMTGKMMRIIYISWTVTNHFCHWLATSLSIFYFLKIANFSNSIFFYLKFRVQKVVLVTMMVSLVVLFWNIVAINTYMDMRMDGCKRNTSYSNSSSNYAQLSKLFSFTNPMFMFIPFSVSGTTFLLLIFSLLRHLKKMQHNANGSRDASSLAHIKALQTVTASLLLYTIFFLSLFIKVWSSEVQQRYLIHLFVRNVGVAFPSGHSFVLILGTSKLRRASVLVLWWLRCRCKSQNW</sequence>
<evidence type="ECO:0000256" key="2">
    <source>
        <dbReference type="ARBA" id="ARBA00007376"/>
    </source>
</evidence>
<dbReference type="Pfam" id="PF05296">
    <property type="entry name" value="TAS2R"/>
    <property type="match status" value="1"/>
</dbReference>
<dbReference type="GO" id="GO:0033038">
    <property type="term" value="F:bitter taste receptor activity"/>
    <property type="evidence" value="ECO:0007669"/>
    <property type="project" value="InterPro"/>
</dbReference>
<feature type="transmembrane region" description="Helical" evidence="14">
    <location>
        <begin position="185"/>
        <end position="209"/>
    </location>
</feature>
<keyword evidence="3 13" id="KW-0919">Taste</keyword>
<evidence type="ECO:0000256" key="6">
    <source>
        <dbReference type="ARBA" id="ARBA00022989"/>
    </source>
</evidence>
<keyword evidence="11 13" id="KW-0807">Transducer</keyword>
<evidence type="ECO:0000256" key="9">
    <source>
        <dbReference type="ARBA" id="ARBA00023170"/>
    </source>
</evidence>
<feature type="transmembrane region" description="Helical" evidence="14">
    <location>
        <begin position="48"/>
        <end position="72"/>
    </location>
</feature>
<organism evidence="15">
    <name type="scientific">Castor canadensis</name>
    <name type="common">American beaver</name>
    <dbReference type="NCBI Taxonomy" id="51338"/>
    <lineage>
        <taxon>Eukaryota</taxon>
        <taxon>Metazoa</taxon>
        <taxon>Chordata</taxon>
        <taxon>Craniata</taxon>
        <taxon>Vertebrata</taxon>
        <taxon>Euteleostomi</taxon>
        <taxon>Mammalia</taxon>
        <taxon>Eutheria</taxon>
        <taxon>Euarchontoglires</taxon>
        <taxon>Glires</taxon>
        <taxon>Rodentia</taxon>
        <taxon>Castorimorpha</taxon>
        <taxon>Castoridae</taxon>
        <taxon>Castor</taxon>
    </lineage>
</organism>
<reference evidence="15" key="1">
    <citation type="submission" date="2023-09" db="UniProtKB">
        <authorList>
            <consortium name="Ensembl"/>
        </authorList>
    </citation>
    <scope>IDENTIFICATION</scope>
</reference>
<evidence type="ECO:0000256" key="12">
    <source>
        <dbReference type="RuleBase" id="RU004423"/>
    </source>
</evidence>
<evidence type="ECO:0000313" key="15">
    <source>
        <dbReference type="Ensembl" id="ENSCCNP00000000738.1"/>
    </source>
</evidence>
<dbReference type="AlphaFoldDB" id="A0A8C0VXZ5"/>
<keyword evidence="10" id="KW-0325">Glycoprotein</keyword>
<keyword evidence="4 13" id="KW-0716">Sensory transduction</keyword>
<dbReference type="Gene3D" id="1.20.1070.10">
    <property type="entry name" value="Rhodopsin 7-helix transmembrane proteins"/>
    <property type="match status" value="1"/>
</dbReference>
<feature type="transmembrane region" description="Helical" evidence="14">
    <location>
        <begin position="230"/>
        <end position="250"/>
    </location>
</feature>
<keyword evidence="5 13" id="KW-0812">Transmembrane</keyword>
<dbReference type="FunFam" id="1.20.1070.10:FF:000042">
    <property type="entry name" value="Taste receptor type 2 member 7"/>
    <property type="match status" value="1"/>
</dbReference>
<evidence type="ECO:0000256" key="3">
    <source>
        <dbReference type="ARBA" id="ARBA00022480"/>
    </source>
</evidence>
<proteinExistence type="inferred from homology"/>
<dbReference type="PANTHER" id="PTHR11394:SF42">
    <property type="entry name" value="TASTE RECEPTOR TYPE 2 MEMBER 113"/>
    <property type="match status" value="1"/>
</dbReference>
<evidence type="ECO:0000256" key="11">
    <source>
        <dbReference type="ARBA" id="ARBA00023224"/>
    </source>
</evidence>
<evidence type="ECO:0000256" key="5">
    <source>
        <dbReference type="ARBA" id="ARBA00022692"/>
    </source>
</evidence>
<keyword evidence="8 13" id="KW-0472">Membrane</keyword>
<dbReference type="Ensembl" id="ENSCCNT00000000952.1">
    <property type="protein sequence ID" value="ENSCCNP00000000738.1"/>
    <property type="gene ID" value="ENSCCNG00000000824.1"/>
</dbReference>
<gene>
    <name evidence="15" type="primary">LOC109674387</name>
</gene>
<keyword evidence="7 13" id="KW-0297">G-protein coupled receptor</keyword>
<feature type="transmembrane region" description="Helical" evidence="14">
    <location>
        <begin position="129"/>
        <end position="148"/>
    </location>
</feature>
<dbReference type="SUPFAM" id="SSF81321">
    <property type="entry name" value="Family A G protein-coupled receptor-like"/>
    <property type="match status" value="1"/>
</dbReference>
<dbReference type="GO" id="GO:0004930">
    <property type="term" value="F:G protein-coupled receptor activity"/>
    <property type="evidence" value="ECO:0007669"/>
    <property type="project" value="UniProtKB-KW"/>
</dbReference>
<evidence type="ECO:0000256" key="14">
    <source>
        <dbReference type="SAM" id="Phobius"/>
    </source>
</evidence>
<name>A0A8C0VXZ5_CASCN</name>
<keyword evidence="9 13" id="KW-0675">Receptor</keyword>
<feature type="transmembrane region" description="Helical" evidence="14">
    <location>
        <begin position="262"/>
        <end position="284"/>
    </location>
</feature>
<comment type="similarity">
    <text evidence="2 12">Belongs to the G-protein coupled receptor T2R family.</text>
</comment>
<dbReference type="GO" id="GO:0016020">
    <property type="term" value="C:membrane"/>
    <property type="evidence" value="ECO:0007669"/>
    <property type="project" value="UniProtKB-SubCell"/>
</dbReference>
<evidence type="ECO:0000256" key="13">
    <source>
        <dbReference type="RuleBase" id="RU004424"/>
    </source>
</evidence>
<dbReference type="CDD" id="cd15019">
    <property type="entry name" value="7tm_TAS2R14-like"/>
    <property type="match status" value="1"/>
</dbReference>
<dbReference type="InterPro" id="IPR007960">
    <property type="entry name" value="TAS2R"/>
</dbReference>
<protein>
    <recommendedName>
        <fullName evidence="13">Taste receptor type 2</fullName>
    </recommendedName>
</protein>
<evidence type="ECO:0000256" key="4">
    <source>
        <dbReference type="ARBA" id="ARBA00022606"/>
    </source>
</evidence>
<accession>A0A8C0VXZ5</accession>